<reference evidence="3" key="3">
    <citation type="submission" date="2024-01" db="EMBL/GenBank/DDBJ databases">
        <authorList>
            <person name="Coelho M.A."/>
            <person name="David-Palma M."/>
            <person name="Shea T."/>
            <person name="Sun S."/>
            <person name="Cuomo C.A."/>
            <person name="Heitman J."/>
        </authorList>
    </citation>
    <scope>NUCLEOTIDE SEQUENCE</scope>
    <source>
        <strain evidence="3">CBS 7841</strain>
    </source>
</reference>
<evidence type="ECO:0000256" key="2">
    <source>
        <dbReference type="SAM" id="Phobius"/>
    </source>
</evidence>
<keyword evidence="2" id="KW-1133">Transmembrane helix</keyword>
<dbReference type="EMBL" id="CP143791">
    <property type="protein sequence ID" value="WVN90721.1"/>
    <property type="molecule type" value="Genomic_DNA"/>
</dbReference>
<reference evidence="3" key="1">
    <citation type="submission" date="2016-06" db="EMBL/GenBank/DDBJ databases">
        <authorList>
            <person name="Cuomo C."/>
            <person name="Litvintseva A."/>
            <person name="Heitman J."/>
            <person name="Chen Y."/>
            <person name="Sun S."/>
            <person name="Springer D."/>
            <person name="Dromer F."/>
            <person name="Young S."/>
            <person name="Zeng Q."/>
            <person name="Chapman S."/>
            <person name="Gujja S."/>
            <person name="Saif S."/>
            <person name="Birren B."/>
        </authorList>
    </citation>
    <scope>NUCLEOTIDE SEQUENCE</scope>
    <source>
        <strain evidence="3">CBS 7841</strain>
    </source>
</reference>
<proteinExistence type="predicted"/>
<reference evidence="3" key="2">
    <citation type="journal article" date="2022" name="Elife">
        <title>Obligate sexual reproduction of a homothallic fungus closely related to the Cryptococcus pathogenic species complex.</title>
        <authorList>
            <person name="Passer A.R."/>
            <person name="Clancey S.A."/>
            <person name="Shea T."/>
            <person name="David-Palma M."/>
            <person name="Averette A.F."/>
            <person name="Boekhout T."/>
            <person name="Porcel B.M."/>
            <person name="Nowrousian M."/>
            <person name="Cuomo C.A."/>
            <person name="Sun S."/>
            <person name="Heitman J."/>
            <person name="Coelho M.A."/>
        </authorList>
    </citation>
    <scope>NUCLEOTIDE SEQUENCE</scope>
    <source>
        <strain evidence="3">CBS 7841</strain>
    </source>
</reference>
<name>A0A1E3IVC8_9TREE</name>
<evidence type="ECO:0000313" key="3">
    <source>
        <dbReference type="EMBL" id="WVN90721.1"/>
    </source>
</evidence>
<dbReference type="Proteomes" id="UP000094043">
    <property type="component" value="Chromosome 8"/>
</dbReference>
<feature type="region of interest" description="Disordered" evidence="1">
    <location>
        <begin position="1"/>
        <end position="46"/>
    </location>
</feature>
<gene>
    <name evidence="3" type="ORF">L203_105963</name>
</gene>
<sequence length="123" mass="13422">MVASDSQPLLPTHVNHSSKSRFSVPRISFPSHQSSGSIKSADSWSSESTLRPLRPLHQVGTGNDGAMGGFQDKREGVAKITRECLWSEIKCYGSYMLPPLLVFGVLVVLVSLAAVGWKMGWYS</sequence>
<dbReference type="OrthoDB" id="2596020at2759"/>
<feature type="compositionally biased region" description="Polar residues" evidence="1">
    <location>
        <begin position="1"/>
        <end position="21"/>
    </location>
</feature>
<dbReference type="GeneID" id="91090171"/>
<protein>
    <submittedName>
        <fullName evidence="3">Uncharacterized protein</fullName>
    </submittedName>
</protein>
<keyword evidence="2" id="KW-0812">Transmembrane</keyword>
<feature type="compositionally biased region" description="Polar residues" evidence="1">
    <location>
        <begin position="30"/>
        <end position="46"/>
    </location>
</feature>
<evidence type="ECO:0000313" key="4">
    <source>
        <dbReference type="Proteomes" id="UP000094043"/>
    </source>
</evidence>
<organism evidence="3 4">
    <name type="scientific">Cryptococcus depauperatus CBS 7841</name>
    <dbReference type="NCBI Taxonomy" id="1295531"/>
    <lineage>
        <taxon>Eukaryota</taxon>
        <taxon>Fungi</taxon>
        <taxon>Dikarya</taxon>
        <taxon>Basidiomycota</taxon>
        <taxon>Agaricomycotina</taxon>
        <taxon>Tremellomycetes</taxon>
        <taxon>Tremellales</taxon>
        <taxon>Cryptococcaceae</taxon>
        <taxon>Cryptococcus</taxon>
    </lineage>
</organism>
<keyword evidence="2" id="KW-0472">Membrane</keyword>
<dbReference type="KEGG" id="cdep:91090171"/>
<evidence type="ECO:0000256" key="1">
    <source>
        <dbReference type="SAM" id="MobiDB-lite"/>
    </source>
</evidence>
<feature type="transmembrane region" description="Helical" evidence="2">
    <location>
        <begin position="95"/>
        <end position="117"/>
    </location>
</feature>
<accession>A0A1E3IVC8</accession>
<dbReference type="VEuPathDB" id="FungiDB:L203_00671"/>
<dbReference type="AlphaFoldDB" id="A0A1E3IVC8"/>
<dbReference type="RefSeq" id="XP_066071421.1">
    <property type="nucleotide sequence ID" value="XM_066215324.1"/>
</dbReference>
<keyword evidence="4" id="KW-1185">Reference proteome</keyword>